<comment type="caution">
    <text evidence="6">The sequence shown here is derived from an EMBL/GenBank/DDBJ whole genome shotgun (WGS) entry which is preliminary data.</text>
</comment>
<evidence type="ECO:0000256" key="2">
    <source>
        <dbReference type="ARBA" id="ARBA00022908"/>
    </source>
</evidence>
<dbReference type="Gene3D" id="1.10.443.10">
    <property type="entry name" value="Intergrase catalytic core"/>
    <property type="match status" value="1"/>
</dbReference>
<accession>A0ABR4R6V9</accession>
<protein>
    <submittedName>
        <fullName evidence="6">Site-specific recombinase, phage integrase family</fullName>
    </submittedName>
</protein>
<dbReference type="Gene3D" id="1.10.150.130">
    <property type="match status" value="1"/>
</dbReference>
<reference evidence="6 7" key="1">
    <citation type="submission" date="2014-03" db="EMBL/GenBank/DDBJ databases">
        <title>Genome sequence of Bordetella hinzii.</title>
        <authorList>
            <person name="Register K."/>
            <person name="Harvill E."/>
            <person name="Goodfield L.L."/>
            <person name="Ivanov Y.V."/>
            <person name="Meyer J.A."/>
            <person name="Muse S.J."/>
            <person name="Jacobs N."/>
            <person name="Bendor L."/>
            <person name="Smallridge W.E."/>
            <person name="Brinkac L.M."/>
            <person name="Sanka R."/>
            <person name="Kim M."/>
            <person name="Losada L."/>
        </authorList>
    </citation>
    <scope>NUCLEOTIDE SEQUENCE [LARGE SCALE GENOMIC DNA]</scope>
    <source>
        <strain evidence="6 7">OH87 BAL007II</strain>
    </source>
</reference>
<dbReference type="CDD" id="cd00801">
    <property type="entry name" value="INT_P4_C"/>
    <property type="match status" value="1"/>
</dbReference>
<dbReference type="Gene3D" id="3.30.160.390">
    <property type="entry name" value="Integrase, DNA-binding domain"/>
    <property type="match status" value="1"/>
</dbReference>
<dbReference type="InterPro" id="IPR053876">
    <property type="entry name" value="Phage_int_M"/>
</dbReference>
<dbReference type="InterPro" id="IPR013762">
    <property type="entry name" value="Integrase-like_cat_sf"/>
</dbReference>
<sequence>MPRLAKQLTAVAVEKARPKADPYTLASGNGLFLLVLPGGGKQWLVRYRTPDGKRSKVIIGTYPDLSVAQAHGRAAEVHLAARTGAPIVGVRAQARARAASLTEAEQAAKAAAEEARRYSFAVLSEAWLESRRPGWATESYRKAQYVIRQYLQPKIGGYDMRALRSKDVTEVLRVIATGAPSLGRKAVQYLNGVVDYCILEGIREDDQVLRLRGVLPTRRGGHVPAVTREQGIGPLMRAIYGYEGFVVRSALLLAAWTALRPGVIASARWDEIDLDRAEWHISGLEEDGRRRMKTGHDHIVSLPSQAVAMLKDMQQFSAGAEYVFPAVGKMRNPHLHRDALLRALRLMGFAGTHSTHGFRAMLRTVARERLRIDFDVLEAQLAHAKRDQIQAAYDRTQFDDERREAMQRWADYLDEQVAVAEAGNVVALAKNA</sequence>
<dbReference type="Pfam" id="PF22022">
    <property type="entry name" value="Phage_int_M"/>
    <property type="match status" value="1"/>
</dbReference>
<organism evidence="6 7">
    <name type="scientific">Bordetella hinzii OH87 BAL007II</name>
    <dbReference type="NCBI Taxonomy" id="1331262"/>
    <lineage>
        <taxon>Bacteria</taxon>
        <taxon>Pseudomonadati</taxon>
        <taxon>Pseudomonadota</taxon>
        <taxon>Betaproteobacteria</taxon>
        <taxon>Burkholderiales</taxon>
        <taxon>Alcaligenaceae</taxon>
        <taxon>Bordetella</taxon>
    </lineage>
</organism>
<evidence type="ECO:0000313" key="6">
    <source>
        <dbReference type="EMBL" id="KCB26496.1"/>
    </source>
</evidence>
<keyword evidence="4" id="KW-0233">DNA recombination</keyword>
<dbReference type="PANTHER" id="PTHR30629">
    <property type="entry name" value="PROPHAGE INTEGRASE"/>
    <property type="match status" value="1"/>
</dbReference>
<feature type="domain" description="Tyr recombinase" evidence="5">
    <location>
        <begin position="221"/>
        <end position="407"/>
    </location>
</feature>
<dbReference type="InterPro" id="IPR011010">
    <property type="entry name" value="DNA_brk_join_enz"/>
</dbReference>
<comment type="similarity">
    <text evidence="1">Belongs to the 'phage' integrase family.</text>
</comment>
<dbReference type="RefSeq" id="WP_032960872.1">
    <property type="nucleotide sequence ID" value="NZ_JHEM01000001.1"/>
</dbReference>
<gene>
    <name evidence="6" type="ORF">L544_2937</name>
</gene>
<keyword evidence="3" id="KW-0238">DNA-binding</keyword>
<dbReference type="PANTHER" id="PTHR30629:SF2">
    <property type="entry name" value="PROPHAGE INTEGRASE INTS-RELATED"/>
    <property type="match status" value="1"/>
</dbReference>
<keyword evidence="2" id="KW-0229">DNA integration</keyword>
<dbReference type="Pfam" id="PF00589">
    <property type="entry name" value="Phage_integrase"/>
    <property type="match status" value="1"/>
</dbReference>
<dbReference type="InterPro" id="IPR010998">
    <property type="entry name" value="Integrase_recombinase_N"/>
</dbReference>
<evidence type="ECO:0000259" key="5">
    <source>
        <dbReference type="PROSITE" id="PS51898"/>
    </source>
</evidence>
<dbReference type="EMBL" id="JHEM01000001">
    <property type="protein sequence ID" value="KCB26496.1"/>
    <property type="molecule type" value="Genomic_DNA"/>
</dbReference>
<dbReference type="Proteomes" id="UP000025748">
    <property type="component" value="Unassembled WGS sequence"/>
</dbReference>
<evidence type="ECO:0000313" key="7">
    <source>
        <dbReference type="Proteomes" id="UP000025748"/>
    </source>
</evidence>
<dbReference type="InterPro" id="IPR038488">
    <property type="entry name" value="Integrase_DNA-bd_sf"/>
</dbReference>
<evidence type="ECO:0000256" key="1">
    <source>
        <dbReference type="ARBA" id="ARBA00008857"/>
    </source>
</evidence>
<dbReference type="InterPro" id="IPR050808">
    <property type="entry name" value="Phage_Integrase"/>
</dbReference>
<dbReference type="InterPro" id="IPR025166">
    <property type="entry name" value="Integrase_DNA_bind_dom"/>
</dbReference>
<dbReference type="Pfam" id="PF13356">
    <property type="entry name" value="Arm-DNA-bind_3"/>
    <property type="match status" value="1"/>
</dbReference>
<keyword evidence="7" id="KW-1185">Reference proteome</keyword>
<dbReference type="SUPFAM" id="SSF56349">
    <property type="entry name" value="DNA breaking-rejoining enzymes"/>
    <property type="match status" value="1"/>
</dbReference>
<name>A0ABR4R6V9_9BORD</name>
<proteinExistence type="inferred from homology"/>
<evidence type="ECO:0000256" key="4">
    <source>
        <dbReference type="ARBA" id="ARBA00023172"/>
    </source>
</evidence>
<dbReference type="PROSITE" id="PS51898">
    <property type="entry name" value="TYR_RECOMBINASE"/>
    <property type="match status" value="1"/>
</dbReference>
<dbReference type="InterPro" id="IPR002104">
    <property type="entry name" value="Integrase_catalytic"/>
</dbReference>
<evidence type="ECO:0000256" key="3">
    <source>
        <dbReference type="ARBA" id="ARBA00023125"/>
    </source>
</evidence>